<feature type="active site" description="Proton donor/acceptor" evidence="7">
    <location>
        <position position="194"/>
    </location>
</feature>
<comment type="similarity">
    <text evidence="7">Belongs to the aspartate/glutamate racemases family.</text>
</comment>
<evidence type="ECO:0000256" key="6">
    <source>
        <dbReference type="ARBA" id="ARBA00023316"/>
    </source>
</evidence>
<evidence type="ECO:0000256" key="3">
    <source>
        <dbReference type="ARBA" id="ARBA00022960"/>
    </source>
</evidence>
<accession>A0A5J6LAH8</accession>
<evidence type="ECO:0000313" key="9">
    <source>
        <dbReference type="Proteomes" id="UP000325606"/>
    </source>
</evidence>
<evidence type="ECO:0000256" key="2">
    <source>
        <dbReference type="ARBA" id="ARBA00013090"/>
    </source>
</evidence>
<feature type="binding site" evidence="7">
    <location>
        <begin position="77"/>
        <end position="78"/>
    </location>
    <ligand>
        <name>substrate</name>
    </ligand>
</feature>
<keyword evidence="3 7" id="KW-0133">Cell shape</keyword>
<feature type="binding site" evidence="7">
    <location>
        <begin position="45"/>
        <end position="46"/>
    </location>
    <ligand>
        <name>substrate</name>
    </ligand>
</feature>
<comment type="function">
    <text evidence="7">Provides the (R)-glutamate required for cell wall biosynthesis.</text>
</comment>
<dbReference type="FunFam" id="3.40.50.1860:FF:000001">
    <property type="entry name" value="Glutamate racemase"/>
    <property type="match status" value="1"/>
</dbReference>
<dbReference type="GO" id="GO:0008881">
    <property type="term" value="F:glutamate racemase activity"/>
    <property type="evidence" value="ECO:0007669"/>
    <property type="project" value="UniProtKB-UniRule"/>
</dbReference>
<dbReference type="PANTHER" id="PTHR21198">
    <property type="entry name" value="GLUTAMATE RACEMASE"/>
    <property type="match status" value="1"/>
</dbReference>
<feature type="binding site" evidence="7">
    <location>
        <begin position="13"/>
        <end position="14"/>
    </location>
    <ligand>
        <name>substrate</name>
    </ligand>
</feature>
<keyword evidence="6 7" id="KW-0961">Cell wall biogenesis/degradation</keyword>
<dbReference type="GO" id="GO:0009252">
    <property type="term" value="P:peptidoglycan biosynthetic process"/>
    <property type="evidence" value="ECO:0007669"/>
    <property type="project" value="UniProtKB-UniRule"/>
</dbReference>
<comment type="pathway">
    <text evidence="7">Cell wall biogenesis; peptidoglycan biosynthesis.</text>
</comment>
<dbReference type="UniPathway" id="UPA00219"/>
<dbReference type="GO" id="GO:0008360">
    <property type="term" value="P:regulation of cell shape"/>
    <property type="evidence" value="ECO:0007669"/>
    <property type="project" value="UniProtKB-KW"/>
</dbReference>
<protein>
    <recommendedName>
        <fullName evidence="2 7">Glutamate racemase</fullName>
        <ecNumber evidence="2 7">5.1.1.3</ecNumber>
    </recommendedName>
</protein>
<dbReference type="InterPro" id="IPR004391">
    <property type="entry name" value="Glu_race"/>
</dbReference>
<keyword evidence="4 7" id="KW-0573">Peptidoglycan synthesis</keyword>
<proteinExistence type="inferred from homology"/>
<dbReference type="InterPro" id="IPR015942">
    <property type="entry name" value="Asp/Glu/hydantoin_racemase"/>
</dbReference>
<feature type="binding site" evidence="7">
    <location>
        <begin position="195"/>
        <end position="196"/>
    </location>
    <ligand>
        <name>substrate</name>
    </ligand>
</feature>
<comment type="catalytic activity">
    <reaction evidence="1 7">
        <text>L-glutamate = D-glutamate</text>
        <dbReference type="Rhea" id="RHEA:12813"/>
        <dbReference type="ChEBI" id="CHEBI:29985"/>
        <dbReference type="ChEBI" id="CHEBI:29986"/>
        <dbReference type="EC" id="5.1.1.3"/>
    </reaction>
</comment>
<evidence type="ECO:0000256" key="4">
    <source>
        <dbReference type="ARBA" id="ARBA00022984"/>
    </source>
</evidence>
<evidence type="ECO:0000256" key="1">
    <source>
        <dbReference type="ARBA" id="ARBA00001602"/>
    </source>
</evidence>
<dbReference type="PROSITE" id="PS00924">
    <property type="entry name" value="ASP_GLU_RACEMASE_2"/>
    <property type="match status" value="1"/>
</dbReference>
<dbReference type="HAMAP" id="MF_00258">
    <property type="entry name" value="Glu_racemase"/>
    <property type="match status" value="1"/>
</dbReference>
<dbReference type="NCBIfam" id="TIGR00067">
    <property type="entry name" value="glut_race"/>
    <property type="match status" value="1"/>
</dbReference>
<dbReference type="InterPro" id="IPR018187">
    <property type="entry name" value="Asp/Glu_racemase_AS_1"/>
</dbReference>
<reference evidence="8 9" key="1">
    <citation type="submission" date="2019-09" db="EMBL/GenBank/DDBJ databases">
        <title>Nitrincola iocasae sp. nov., a bacterium isolated from the sediment collected at a cold seep field in South China Sea.</title>
        <authorList>
            <person name="Zhang H."/>
            <person name="Wang H."/>
            <person name="Li C."/>
        </authorList>
    </citation>
    <scope>NUCLEOTIDE SEQUENCE [LARGE SCALE GENOMIC DNA]</scope>
    <source>
        <strain evidence="8 9">KXZD1103</strain>
    </source>
</reference>
<dbReference type="KEGG" id="nik:F5I99_02695"/>
<dbReference type="EC" id="5.1.1.3" evidence="2 7"/>
<dbReference type="PROSITE" id="PS00923">
    <property type="entry name" value="ASP_GLU_RACEMASE_1"/>
    <property type="match status" value="1"/>
</dbReference>
<dbReference type="Gene3D" id="3.40.50.1860">
    <property type="match status" value="2"/>
</dbReference>
<dbReference type="Proteomes" id="UP000325606">
    <property type="component" value="Chromosome"/>
</dbReference>
<dbReference type="RefSeq" id="WP_151053535.1">
    <property type="nucleotide sequence ID" value="NZ_CP044222.1"/>
</dbReference>
<evidence type="ECO:0000256" key="7">
    <source>
        <dbReference type="HAMAP-Rule" id="MF_00258"/>
    </source>
</evidence>
<keyword evidence="5 7" id="KW-0413">Isomerase</keyword>
<dbReference type="InterPro" id="IPR033134">
    <property type="entry name" value="Asp/Glu_racemase_AS_2"/>
</dbReference>
<dbReference type="GO" id="GO:0071555">
    <property type="term" value="P:cell wall organization"/>
    <property type="evidence" value="ECO:0007669"/>
    <property type="project" value="UniProtKB-KW"/>
</dbReference>
<organism evidence="8 9">
    <name type="scientific">Nitrincola iocasae</name>
    <dbReference type="NCBI Taxonomy" id="2614693"/>
    <lineage>
        <taxon>Bacteria</taxon>
        <taxon>Pseudomonadati</taxon>
        <taxon>Pseudomonadota</taxon>
        <taxon>Gammaproteobacteria</taxon>
        <taxon>Oceanospirillales</taxon>
        <taxon>Oceanospirillaceae</taxon>
        <taxon>Nitrincola</taxon>
    </lineage>
</organism>
<evidence type="ECO:0000313" key="8">
    <source>
        <dbReference type="EMBL" id="QEW05490.1"/>
    </source>
</evidence>
<dbReference type="AlphaFoldDB" id="A0A5J6LAH8"/>
<gene>
    <name evidence="7" type="primary">murI</name>
    <name evidence="8" type="ORF">F5I99_02695</name>
</gene>
<dbReference type="InterPro" id="IPR001920">
    <property type="entry name" value="Asp/Glu_race"/>
</dbReference>
<keyword evidence="9" id="KW-1185">Reference proteome</keyword>
<evidence type="ECO:0000256" key="5">
    <source>
        <dbReference type="ARBA" id="ARBA00023235"/>
    </source>
</evidence>
<feature type="active site" description="Proton donor/acceptor" evidence="7">
    <location>
        <position position="76"/>
    </location>
</feature>
<dbReference type="SUPFAM" id="SSF53681">
    <property type="entry name" value="Aspartate/glutamate racemase"/>
    <property type="match status" value="2"/>
</dbReference>
<sequence>MNPSDNRPIGFFDSGVGGLSVLNAARLVLPGENLIYLGDTARVPYGTKSPLSITRYAEQALKALLRYDIKALVVACNTASAVALDSLQSSYPALQITGVVAPGAEAAVKVTRSGKIGVIATESTVNNQAYQKAILSLLPDANVKSAACSLFVALAEEGWHEGELVEAIVKRSLSGLFDHYCSGADYPDTLVLGCTHFPALKSAIARVVGEKVSLVDSAVITASVLSKQLTERGLLNSGSRGCVRFLVTDGPERFARVARHFYSETVEAEQVELIDIQHFV</sequence>
<dbReference type="PANTHER" id="PTHR21198:SF2">
    <property type="entry name" value="GLUTAMATE RACEMASE"/>
    <property type="match status" value="1"/>
</dbReference>
<name>A0A5J6LAH8_9GAMM</name>
<dbReference type="Pfam" id="PF01177">
    <property type="entry name" value="Asp_Glu_race"/>
    <property type="match status" value="1"/>
</dbReference>
<dbReference type="EMBL" id="CP044222">
    <property type="protein sequence ID" value="QEW05490.1"/>
    <property type="molecule type" value="Genomic_DNA"/>
</dbReference>